<protein>
    <recommendedName>
        <fullName evidence="4">F-box domain-containing protein</fullName>
    </recommendedName>
</protein>
<sequence length="469" mass="52924">MIVNKDIHSFSPFTSLPPELLIEIFLTCSLTGDWHIPLTLSKVCCLWRDLIISSPCMWQIIVVLDSRRTMSSIRTQAELWVARSSPLPFNVVLKLTDFERLLPIMSCFLPNLARLMRCTVTYDGRTHETSLSDLTLSSPRRIMHHLDILLKSPFGDVSGEDEDDIVIFFSCGSTTYRHISMKVATTKLPHAEMVNPLLFTSLDISETAFEHSVRSPDLLRFLAHCPNLEHLYFHGLCNDEGTLVAPPPAIALPRLHTLLLEEICNQRSILSHLFLPALRELHLRHINVDYPLEPYYVPEEGDSDDESHDFSQSPHSDLHTGMGLRKLLSRSRPPLEVLDMDLSDMRTKDFRWVFDKLPDLKQFSIVGSDMSDSVVALFVPFVVGDGNGDGQDGERMGVRLPQLSVLKMYSCQQLSGDALVKALRARVHYTDHATPDATLATVVISNCNDFTAGNAQELSWDLHDRLHVS</sequence>
<gene>
    <name evidence="2" type="ORF">EV702DRAFT_1111035</name>
</gene>
<dbReference type="Proteomes" id="UP000714275">
    <property type="component" value="Unassembled WGS sequence"/>
</dbReference>
<dbReference type="PANTHER" id="PTHR38926">
    <property type="entry name" value="F-BOX DOMAIN CONTAINING PROTEIN, EXPRESSED"/>
    <property type="match status" value="1"/>
</dbReference>
<dbReference type="EMBL" id="JABBWD010000028">
    <property type="protein sequence ID" value="KAG1776208.1"/>
    <property type="molecule type" value="Genomic_DNA"/>
</dbReference>
<evidence type="ECO:0000313" key="2">
    <source>
        <dbReference type="EMBL" id="KAG1776208.1"/>
    </source>
</evidence>
<accession>A0A9P7D1Z5</accession>
<organism evidence="2 3">
    <name type="scientific">Suillus placidus</name>
    <dbReference type="NCBI Taxonomy" id="48579"/>
    <lineage>
        <taxon>Eukaryota</taxon>
        <taxon>Fungi</taxon>
        <taxon>Dikarya</taxon>
        <taxon>Basidiomycota</taxon>
        <taxon>Agaricomycotina</taxon>
        <taxon>Agaricomycetes</taxon>
        <taxon>Agaricomycetidae</taxon>
        <taxon>Boletales</taxon>
        <taxon>Suillineae</taxon>
        <taxon>Suillaceae</taxon>
        <taxon>Suillus</taxon>
    </lineage>
</organism>
<name>A0A9P7D1Z5_9AGAM</name>
<dbReference type="InterPro" id="IPR032675">
    <property type="entry name" value="LRR_dom_sf"/>
</dbReference>
<dbReference type="AlphaFoldDB" id="A0A9P7D1Z5"/>
<feature type="region of interest" description="Disordered" evidence="1">
    <location>
        <begin position="297"/>
        <end position="320"/>
    </location>
</feature>
<dbReference type="Gene3D" id="3.80.10.10">
    <property type="entry name" value="Ribonuclease Inhibitor"/>
    <property type="match status" value="1"/>
</dbReference>
<evidence type="ECO:0008006" key="4">
    <source>
        <dbReference type="Google" id="ProtNLM"/>
    </source>
</evidence>
<dbReference type="OrthoDB" id="3359674at2759"/>
<evidence type="ECO:0000313" key="3">
    <source>
        <dbReference type="Proteomes" id="UP000714275"/>
    </source>
</evidence>
<comment type="caution">
    <text evidence="2">The sequence shown here is derived from an EMBL/GenBank/DDBJ whole genome shotgun (WGS) entry which is preliminary data.</text>
</comment>
<evidence type="ECO:0000256" key="1">
    <source>
        <dbReference type="SAM" id="MobiDB-lite"/>
    </source>
</evidence>
<dbReference type="SUPFAM" id="SSF52047">
    <property type="entry name" value="RNI-like"/>
    <property type="match status" value="1"/>
</dbReference>
<dbReference type="PANTHER" id="PTHR38926:SF5">
    <property type="entry name" value="F-BOX AND LEUCINE-RICH REPEAT PROTEIN 6"/>
    <property type="match status" value="1"/>
</dbReference>
<proteinExistence type="predicted"/>
<keyword evidence="3" id="KW-1185">Reference proteome</keyword>
<reference evidence="2" key="1">
    <citation type="journal article" date="2020" name="New Phytol.">
        <title>Comparative genomics reveals dynamic genome evolution in host specialist ectomycorrhizal fungi.</title>
        <authorList>
            <person name="Lofgren L.A."/>
            <person name="Nguyen N.H."/>
            <person name="Vilgalys R."/>
            <person name="Ruytinx J."/>
            <person name="Liao H.L."/>
            <person name="Branco S."/>
            <person name="Kuo A."/>
            <person name="LaButti K."/>
            <person name="Lipzen A."/>
            <person name="Andreopoulos W."/>
            <person name="Pangilinan J."/>
            <person name="Riley R."/>
            <person name="Hundley H."/>
            <person name="Na H."/>
            <person name="Barry K."/>
            <person name="Grigoriev I.V."/>
            <person name="Stajich J.E."/>
            <person name="Kennedy P.G."/>
        </authorList>
    </citation>
    <scope>NUCLEOTIDE SEQUENCE</scope>
    <source>
        <strain evidence="2">DOB743</strain>
    </source>
</reference>